<dbReference type="AlphaFoldDB" id="A0A7S0WLM9"/>
<reference evidence="2" key="1">
    <citation type="submission" date="2021-01" db="EMBL/GenBank/DDBJ databases">
        <authorList>
            <person name="Corre E."/>
            <person name="Pelletier E."/>
            <person name="Niang G."/>
            <person name="Scheremetjew M."/>
            <person name="Finn R."/>
            <person name="Kale V."/>
            <person name="Holt S."/>
            <person name="Cochrane G."/>
            <person name="Meng A."/>
            <person name="Brown T."/>
            <person name="Cohen L."/>
        </authorList>
    </citation>
    <scope>NUCLEOTIDE SEQUENCE</scope>
    <source>
        <strain evidence="2">CCMP722</strain>
    </source>
</reference>
<gene>
    <name evidence="2" type="ORF">POBO1169_LOCUS11240</name>
</gene>
<accession>A0A7S0WLM9</accession>
<organism evidence="2">
    <name type="scientific">Pyramimonas obovata</name>
    <dbReference type="NCBI Taxonomy" id="1411642"/>
    <lineage>
        <taxon>Eukaryota</taxon>
        <taxon>Viridiplantae</taxon>
        <taxon>Chlorophyta</taxon>
        <taxon>Pyramimonadophyceae</taxon>
        <taxon>Pyramimonadales</taxon>
        <taxon>Pyramimonadaceae</taxon>
        <taxon>Pyramimonas</taxon>
        <taxon>Pyramimonas incertae sedis</taxon>
    </lineage>
</organism>
<proteinExistence type="predicted"/>
<evidence type="ECO:0000313" key="2">
    <source>
        <dbReference type="EMBL" id="CAD8672239.1"/>
    </source>
</evidence>
<evidence type="ECO:0000256" key="1">
    <source>
        <dbReference type="SAM" id="MobiDB-lite"/>
    </source>
</evidence>
<protein>
    <submittedName>
        <fullName evidence="2">Uncharacterized protein</fullName>
    </submittedName>
</protein>
<name>A0A7S0WLM9_9CHLO</name>
<feature type="compositionally biased region" description="Basic and acidic residues" evidence="1">
    <location>
        <begin position="101"/>
        <end position="130"/>
    </location>
</feature>
<sequence>MLEGGGAPNVRDRWAATPMDDALRAGHAHVQALLEKAGGRPSEELPPIKEVYQAASERNLKKRSMESNSTASGKPRGLRLSSSKRKSSPPKPRSRMMSDNAPKDELRPTSGDRRRSGDRGRSSRSSDRGP</sequence>
<dbReference type="EMBL" id="HBFA01022110">
    <property type="protein sequence ID" value="CAD8672239.1"/>
    <property type="molecule type" value="Transcribed_RNA"/>
</dbReference>
<feature type="compositionally biased region" description="Basic residues" evidence="1">
    <location>
        <begin position="82"/>
        <end position="94"/>
    </location>
</feature>
<feature type="region of interest" description="Disordered" evidence="1">
    <location>
        <begin position="55"/>
        <end position="130"/>
    </location>
</feature>